<feature type="compositionally biased region" description="Polar residues" evidence="1">
    <location>
        <begin position="117"/>
        <end position="131"/>
    </location>
</feature>
<proteinExistence type="predicted"/>
<sequence length="141" mass="15331">MRSNGIRVKRARRCRLTWSRTEDGGRIVDCEGGYLRLGGLAYASSSCREWRWRGTTSQDKAACAAASHGVPIHSTWLAPRGPAHATKQNRVSNVSHRQAPRSRVQDRHRPATAGLPPSQSTHSAANTQVCTSVGPVNPPPD</sequence>
<evidence type="ECO:0000313" key="3">
    <source>
        <dbReference type="Proteomes" id="UP000625711"/>
    </source>
</evidence>
<gene>
    <name evidence="2" type="ORF">GWI33_002624</name>
</gene>
<keyword evidence="3" id="KW-1185">Reference proteome</keyword>
<dbReference type="AlphaFoldDB" id="A0A834ML90"/>
<organism evidence="2 3">
    <name type="scientific">Rhynchophorus ferrugineus</name>
    <name type="common">Red palm weevil</name>
    <name type="synonym">Curculio ferrugineus</name>
    <dbReference type="NCBI Taxonomy" id="354439"/>
    <lineage>
        <taxon>Eukaryota</taxon>
        <taxon>Metazoa</taxon>
        <taxon>Ecdysozoa</taxon>
        <taxon>Arthropoda</taxon>
        <taxon>Hexapoda</taxon>
        <taxon>Insecta</taxon>
        <taxon>Pterygota</taxon>
        <taxon>Neoptera</taxon>
        <taxon>Endopterygota</taxon>
        <taxon>Coleoptera</taxon>
        <taxon>Polyphaga</taxon>
        <taxon>Cucujiformia</taxon>
        <taxon>Curculionidae</taxon>
        <taxon>Dryophthorinae</taxon>
        <taxon>Rhynchophorus</taxon>
    </lineage>
</organism>
<accession>A0A834ML90</accession>
<name>A0A834ML90_RHYFE</name>
<dbReference type="Proteomes" id="UP000625711">
    <property type="component" value="Unassembled WGS sequence"/>
</dbReference>
<dbReference type="EMBL" id="JAACXV010000172">
    <property type="protein sequence ID" value="KAF7282479.1"/>
    <property type="molecule type" value="Genomic_DNA"/>
</dbReference>
<evidence type="ECO:0000313" key="2">
    <source>
        <dbReference type="EMBL" id="KAF7282479.1"/>
    </source>
</evidence>
<feature type="region of interest" description="Disordered" evidence="1">
    <location>
        <begin position="77"/>
        <end position="141"/>
    </location>
</feature>
<comment type="caution">
    <text evidence="2">The sequence shown here is derived from an EMBL/GenBank/DDBJ whole genome shotgun (WGS) entry which is preliminary data.</text>
</comment>
<protein>
    <submittedName>
        <fullName evidence="2">Uncharacterized protein</fullName>
    </submittedName>
</protein>
<evidence type="ECO:0000256" key="1">
    <source>
        <dbReference type="SAM" id="MobiDB-lite"/>
    </source>
</evidence>
<feature type="compositionally biased region" description="Polar residues" evidence="1">
    <location>
        <begin position="86"/>
        <end position="96"/>
    </location>
</feature>
<reference evidence="2" key="1">
    <citation type="submission" date="2020-08" db="EMBL/GenBank/DDBJ databases">
        <title>Genome sequencing and assembly of the red palm weevil Rhynchophorus ferrugineus.</title>
        <authorList>
            <person name="Dias G.B."/>
            <person name="Bergman C.M."/>
            <person name="Manee M."/>
        </authorList>
    </citation>
    <scope>NUCLEOTIDE SEQUENCE</scope>
    <source>
        <strain evidence="2">AA-2017</strain>
        <tissue evidence="2">Whole larva</tissue>
    </source>
</reference>